<reference evidence="1" key="1">
    <citation type="submission" date="2022-02" db="EMBL/GenBank/DDBJ databases">
        <title>Vibrio sp. nov, a new bacterium isolated from seawater.</title>
        <authorList>
            <person name="Yuan Y."/>
        </authorList>
    </citation>
    <scope>NUCLEOTIDE SEQUENCE</scope>
    <source>
        <strain evidence="1">ZSDZ65</strain>
    </source>
</reference>
<accession>A0A9X3CR20</accession>
<gene>
    <name evidence="1" type="ORF">MD535_16430</name>
</gene>
<name>A0A9X3CR20_9VIBR</name>
<dbReference type="AlphaFoldDB" id="A0A9X3CR20"/>
<dbReference type="EMBL" id="JAKRRY010000023">
    <property type="protein sequence ID" value="MCW8347589.1"/>
    <property type="molecule type" value="Genomic_DNA"/>
</dbReference>
<comment type="caution">
    <text evidence="1">The sequence shown here is derived from an EMBL/GenBank/DDBJ whole genome shotgun (WGS) entry which is preliminary data.</text>
</comment>
<proteinExistence type="predicted"/>
<evidence type="ECO:0000313" key="1">
    <source>
        <dbReference type="EMBL" id="MCW8347589.1"/>
    </source>
</evidence>
<dbReference type="Proteomes" id="UP001155587">
    <property type="component" value="Unassembled WGS sequence"/>
</dbReference>
<organism evidence="1 2">
    <name type="scientific">Vibrio qingdaonensis</name>
    <dbReference type="NCBI Taxonomy" id="2829491"/>
    <lineage>
        <taxon>Bacteria</taxon>
        <taxon>Pseudomonadati</taxon>
        <taxon>Pseudomonadota</taxon>
        <taxon>Gammaproteobacteria</taxon>
        <taxon>Vibrionales</taxon>
        <taxon>Vibrionaceae</taxon>
        <taxon>Vibrio</taxon>
    </lineage>
</organism>
<dbReference type="RefSeq" id="WP_265676117.1">
    <property type="nucleotide sequence ID" value="NZ_JAKRRY010000023.1"/>
</dbReference>
<keyword evidence="2" id="KW-1185">Reference proteome</keyword>
<sequence length="47" mass="5207">MDFITNSIVVFGQYLTLTAKVKSLDVVDISVQKAVNQSTDVIIFETD</sequence>
<protein>
    <submittedName>
        <fullName evidence="1">Uncharacterized protein</fullName>
    </submittedName>
</protein>
<evidence type="ECO:0000313" key="2">
    <source>
        <dbReference type="Proteomes" id="UP001155587"/>
    </source>
</evidence>